<evidence type="ECO:0000256" key="1">
    <source>
        <dbReference type="ARBA" id="ARBA00022723"/>
    </source>
</evidence>
<evidence type="ECO:0000256" key="4">
    <source>
        <dbReference type="ARBA" id="ARBA00023125"/>
    </source>
</evidence>
<dbReference type="Gene3D" id="3.30.160.60">
    <property type="entry name" value="Classic Zinc Finger"/>
    <property type="match status" value="2"/>
</dbReference>
<dbReference type="EMBL" id="AAAB01008960">
    <property type="status" value="NOT_ANNOTATED_CDS"/>
    <property type="molecule type" value="Genomic_DNA"/>
</dbReference>
<dbReference type="InterPro" id="IPR012934">
    <property type="entry name" value="Znf_AD"/>
</dbReference>
<dbReference type="SMART" id="SM00355">
    <property type="entry name" value="ZnF_C2H2"/>
    <property type="match status" value="3"/>
</dbReference>
<evidence type="ECO:0000256" key="3">
    <source>
        <dbReference type="ARBA" id="ARBA00022833"/>
    </source>
</evidence>
<dbReference type="InterPro" id="IPR052224">
    <property type="entry name" value="THAP_domain_protein"/>
</dbReference>
<reference evidence="5" key="3">
    <citation type="submission" date="2021-01" db="UniProtKB">
        <authorList>
            <consortium name="EnsemblMetazoa"/>
        </authorList>
    </citation>
    <scope>IDENTIFICATION</scope>
    <source>
        <strain evidence="5">PEST</strain>
    </source>
</reference>
<dbReference type="EnsemblMetazoa" id="AGAP005571-RA">
    <property type="protein sequence ID" value="AGAP005571-PA"/>
    <property type="gene ID" value="AGAP005571"/>
</dbReference>
<dbReference type="GO" id="GO:0003677">
    <property type="term" value="F:DNA binding"/>
    <property type="evidence" value="ECO:0007669"/>
    <property type="project" value="UniProtKB-UniRule"/>
</dbReference>
<dbReference type="SUPFAM" id="SSF57667">
    <property type="entry name" value="beta-beta-alpha zinc fingers"/>
    <property type="match status" value="1"/>
</dbReference>
<dbReference type="InParanoid" id="A0A1S4GQA1"/>
<dbReference type="PANTHER" id="PTHR46927:SF3">
    <property type="entry name" value="THAP-TYPE DOMAIN-CONTAINING PROTEIN"/>
    <property type="match status" value="1"/>
</dbReference>
<reference evidence="5 6" key="1">
    <citation type="journal article" date="2002" name="Science">
        <title>The genome sequence of the malaria mosquito Anopheles gambiae.</title>
        <authorList>
            <person name="Holt R.A."/>
            <person name="Subramanian G.M."/>
            <person name="Halpern A."/>
            <person name="Sutton G.G."/>
            <person name="Charlab R."/>
            <person name="Nusskern D.R."/>
            <person name="Wincker P."/>
            <person name="Clark A.G."/>
            <person name="Ribeiro J.M."/>
            <person name="Wides R."/>
            <person name="Salzberg S.L."/>
            <person name="Loftus B."/>
            <person name="Yandell M."/>
            <person name="Majoros W.H."/>
            <person name="Rusch D.B."/>
            <person name="Lai Z."/>
            <person name="Kraft C.L."/>
            <person name="Abril J.F."/>
            <person name="Anthouard V."/>
            <person name="Arensburger P."/>
            <person name="Atkinson P.W."/>
            <person name="Baden H."/>
            <person name="de Berardinis V."/>
            <person name="Baldwin D."/>
            <person name="Benes V."/>
            <person name="Biedler J."/>
            <person name="Blass C."/>
            <person name="Bolanos R."/>
            <person name="Boscus D."/>
            <person name="Barnstead M."/>
            <person name="Cai S."/>
            <person name="Center A."/>
            <person name="Chaturverdi K."/>
            <person name="Christophides G.K."/>
            <person name="Chrystal M.A."/>
            <person name="Clamp M."/>
            <person name="Cravchik A."/>
            <person name="Curwen V."/>
            <person name="Dana A."/>
            <person name="Delcher A."/>
            <person name="Dew I."/>
            <person name="Evans C.A."/>
            <person name="Flanigan M."/>
            <person name="Grundschober-Freimoser A."/>
            <person name="Friedli L."/>
            <person name="Gu Z."/>
            <person name="Guan P."/>
            <person name="Guigo R."/>
            <person name="Hillenmeyer M.E."/>
            <person name="Hladun S.L."/>
            <person name="Hogan J.R."/>
            <person name="Hong Y.S."/>
            <person name="Hoover J."/>
            <person name="Jaillon O."/>
            <person name="Ke Z."/>
            <person name="Kodira C."/>
            <person name="Kokoza E."/>
            <person name="Koutsos A."/>
            <person name="Letunic I."/>
            <person name="Levitsky A."/>
            <person name="Liang Y."/>
            <person name="Lin J.J."/>
            <person name="Lobo N.F."/>
            <person name="Lopez J.R."/>
            <person name="Malek J.A."/>
            <person name="McIntosh T.C."/>
            <person name="Meister S."/>
            <person name="Miller J."/>
            <person name="Mobarry C."/>
            <person name="Mongin E."/>
            <person name="Murphy S.D."/>
            <person name="O'Brochta D.A."/>
            <person name="Pfannkoch C."/>
            <person name="Qi R."/>
            <person name="Regier M.A."/>
            <person name="Remington K."/>
            <person name="Shao H."/>
            <person name="Sharakhova M.V."/>
            <person name="Sitter C.D."/>
            <person name="Shetty J."/>
            <person name="Smith T.J."/>
            <person name="Strong R."/>
            <person name="Sun J."/>
            <person name="Thomasova D."/>
            <person name="Ton L.Q."/>
            <person name="Topalis P."/>
            <person name="Tu Z."/>
            <person name="Unger M.F."/>
            <person name="Walenz B."/>
            <person name="Wang A."/>
            <person name="Wang J."/>
            <person name="Wang M."/>
            <person name="Wang X."/>
            <person name="Woodford K.J."/>
            <person name="Wortman J.R."/>
            <person name="Wu M."/>
            <person name="Yao A."/>
            <person name="Zdobnov E.M."/>
            <person name="Zhang H."/>
            <person name="Zhao Q."/>
            <person name="Zhao S."/>
            <person name="Zhu S.C."/>
            <person name="Zhimulev I."/>
            <person name="Coluzzi M."/>
            <person name="della Torre A."/>
            <person name="Roth C.W."/>
            <person name="Louis C."/>
            <person name="Kalush F."/>
            <person name="Mural R.J."/>
            <person name="Myers E.W."/>
            <person name="Adams M.D."/>
            <person name="Smith H.O."/>
            <person name="Broder S."/>
            <person name="Gardner M.J."/>
            <person name="Fraser C.M."/>
            <person name="Birney E."/>
            <person name="Bork P."/>
            <person name="Brey P.T."/>
            <person name="Venter J.C."/>
            <person name="Weissenbach J."/>
            <person name="Kafatos F.C."/>
            <person name="Collins F.H."/>
            <person name="Hoffman S.L."/>
        </authorList>
    </citation>
    <scope>NUCLEOTIDE SEQUENCE [LARGE SCALE GENOMIC DNA]</scope>
    <source>
        <strain evidence="5 6">PEST</strain>
    </source>
</reference>
<keyword evidence="3" id="KW-0862">Zinc</keyword>
<evidence type="ECO:0000313" key="6">
    <source>
        <dbReference type="Proteomes" id="UP000007062"/>
    </source>
</evidence>
<accession>A0A1S4GQA1</accession>
<dbReference type="AlphaFoldDB" id="A0A1S4GQA1"/>
<proteinExistence type="predicted"/>
<protein>
    <submittedName>
        <fullName evidence="5">Uncharacterized protein</fullName>
    </submittedName>
</protein>
<dbReference type="PROSITE" id="PS50950">
    <property type="entry name" value="ZF_THAP"/>
    <property type="match status" value="1"/>
</dbReference>
<dbReference type="GO" id="GO:0005634">
    <property type="term" value="C:nucleus"/>
    <property type="evidence" value="ECO:0007669"/>
    <property type="project" value="InterPro"/>
</dbReference>
<keyword evidence="2" id="KW-0863">Zinc-finger</keyword>
<dbReference type="PROSITE" id="PS00028">
    <property type="entry name" value="ZINC_FINGER_C2H2_1"/>
    <property type="match status" value="2"/>
</dbReference>
<dbReference type="SUPFAM" id="SSF57716">
    <property type="entry name" value="Glucocorticoid receptor-like (DNA-binding domain)"/>
    <property type="match status" value="1"/>
</dbReference>
<dbReference type="VEuPathDB" id="VectorBase:AGAMI1_010160"/>
<keyword evidence="4" id="KW-0238">DNA-binding</keyword>
<dbReference type="Gene3D" id="6.20.210.20">
    <property type="entry name" value="THAP domain"/>
    <property type="match status" value="1"/>
</dbReference>
<dbReference type="GO" id="GO:0008270">
    <property type="term" value="F:zinc ion binding"/>
    <property type="evidence" value="ECO:0007669"/>
    <property type="project" value="UniProtKB-UniRule"/>
</dbReference>
<organism evidence="5 6">
    <name type="scientific">Anopheles gambiae</name>
    <name type="common">African malaria mosquito</name>
    <dbReference type="NCBI Taxonomy" id="7165"/>
    <lineage>
        <taxon>Eukaryota</taxon>
        <taxon>Metazoa</taxon>
        <taxon>Ecdysozoa</taxon>
        <taxon>Arthropoda</taxon>
        <taxon>Hexapoda</taxon>
        <taxon>Insecta</taxon>
        <taxon>Pterygota</taxon>
        <taxon>Neoptera</taxon>
        <taxon>Endopterygota</taxon>
        <taxon>Diptera</taxon>
        <taxon>Nematocera</taxon>
        <taxon>Culicoidea</taxon>
        <taxon>Culicidae</taxon>
        <taxon>Anophelinae</taxon>
        <taxon>Anopheles</taxon>
    </lineage>
</organism>
<dbReference type="VEuPathDB" id="VectorBase:AGAP005571"/>
<dbReference type="InterPro" id="IPR036236">
    <property type="entry name" value="Znf_C2H2_sf"/>
</dbReference>
<name>A0A1S4GQA1_ANOGA</name>
<evidence type="ECO:0000313" key="5">
    <source>
        <dbReference type="EnsemblMetazoa" id="AGAP005571-PA"/>
    </source>
</evidence>
<dbReference type="PROSITE" id="PS51915">
    <property type="entry name" value="ZAD"/>
    <property type="match status" value="1"/>
</dbReference>
<evidence type="ECO:0000256" key="2">
    <source>
        <dbReference type="ARBA" id="ARBA00022771"/>
    </source>
</evidence>
<keyword evidence="1" id="KW-0479">Metal-binding</keyword>
<keyword evidence="6" id="KW-1185">Reference proteome</keyword>
<dbReference type="InterPro" id="IPR006612">
    <property type="entry name" value="THAP_Znf"/>
</dbReference>
<dbReference type="PROSITE" id="PS50157">
    <property type="entry name" value="ZINC_FINGER_C2H2_2"/>
    <property type="match status" value="1"/>
</dbReference>
<dbReference type="Proteomes" id="UP000007062">
    <property type="component" value="Chromosome 2L"/>
</dbReference>
<dbReference type="SMART" id="SM00868">
    <property type="entry name" value="zf-AD"/>
    <property type="match status" value="1"/>
</dbReference>
<reference evidence="5 6" key="2">
    <citation type="journal article" date="2004" name="Trends Parasitol.">
        <title>The Anopheles gambiae genome: an update.</title>
        <authorList>
            <person name="Mongin E."/>
            <person name="Louis C."/>
            <person name="Holt R.A."/>
            <person name="Birney E."/>
            <person name="Collins F.H."/>
        </authorList>
    </citation>
    <scope>NUCLEOTIDE SEQUENCE [LARGE SCALE GENOMIC DNA]</scope>
    <source>
        <strain evidence="5 6">PEST</strain>
    </source>
</reference>
<dbReference type="InterPro" id="IPR038441">
    <property type="entry name" value="THAP_Znf_sf"/>
</dbReference>
<dbReference type="PANTHER" id="PTHR46927">
    <property type="entry name" value="AGAP005574-PA"/>
    <property type="match status" value="1"/>
</dbReference>
<dbReference type="Pfam" id="PF05485">
    <property type="entry name" value="THAP"/>
    <property type="match status" value="1"/>
</dbReference>
<dbReference type="InterPro" id="IPR013087">
    <property type="entry name" value="Znf_C2H2_type"/>
</dbReference>
<sequence length="547" mass="63119">MPNSKCAAAFCNNRRVDVRKRKLALIFHAFPADEALRSRWMAFCRRGVDWTPFKTDAVCSAHFRHEDYQMAHSPLLKLSKNLRRLRVDAVPSVREGMVVTISKKQKLEELVRQQRLEELYRQNNPSAEPSTDFDHTYSGVTVAEELRDESPMLEKIVYRLQKFPNLCALCLRAIDDEKLFTPFASYSEALESTIEQKFDEITGEVIDSKERTGIHHLLPDKVCAECLEVLIQFHHYQRQLQCLKRFSTGMAQLLKGNRQPLAELYAAQGDYLANVLKNLNICQAAEENITLQRLEAEVATYGRVKKYTTFEQDLPRPDTGAVVNRCEETIPASCFQIDCSATSPREAEQRHRSQSTQEADGTGRAKKWICPYEEICREWFLDQASLQKHIHDDHKVFKCRTCGYRIKFYDLFKKHVESHDIARALLRSHNKNDTPTGWKCETCGKQFQSDEQLRRHRETHAHSGNYVCGRCLGVYTSEHKYNNHRCSRRVNEATGLGQFEAMGATAQYDCESDIEDELLSQQSDETGQFADSRHHRSVELLSIEILQ</sequence>
<dbReference type="SMART" id="SM00692">
    <property type="entry name" value="DM3"/>
    <property type="match status" value="1"/>
</dbReference>
<dbReference type="SMART" id="SM00980">
    <property type="entry name" value="THAP"/>
    <property type="match status" value="1"/>
</dbReference>